<comment type="caution">
    <text evidence="1">The sequence shown here is derived from an EMBL/GenBank/DDBJ whole genome shotgun (WGS) entry which is preliminary data.</text>
</comment>
<proteinExistence type="predicted"/>
<dbReference type="EMBL" id="ABED02000023">
    <property type="protein sequence ID" value="EDP22040.1"/>
    <property type="molecule type" value="Genomic_DNA"/>
</dbReference>
<reference evidence="1 2" key="2">
    <citation type="submission" date="2007-09" db="EMBL/GenBank/DDBJ databases">
        <authorList>
            <person name="Fulton L."/>
            <person name="Clifton S."/>
            <person name="Fulton B."/>
            <person name="Xu J."/>
            <person name="Minx P."/>
            <person name="Pepin K.H."/>
            <person name="Johnson M."/>
            <person name="Thiruvilangam P."/>
            <person name="Bhonagiri V."/>
            <person name="Nash W.E."/>
            <person name="Mardis E.R."/>
            <person name="Wilson R.K."/>
        </authorList>
    </citation>
    <scope>NUCLEOTIDE SEQUENCE [LARGE SCALE GENOMIC DNA]</scope>
    <source>
        <strain evidence="1 2">M21/2</strain>
    </source>
</reference>
<dbReference type="HOGENOM" id="CLU_1893076_0_0_9"/>
<evidence type="ECO:0000313" key="1">
    <source>
        <dbReference type="EMBL" id="EDP22040.1"/>
    </source>
</evidence>
<name>A8S9K1_9FIRM</name>
<evidence type="ECO:0000313" key="2">
    <source>
        <dbReference type="Proteomes" id="UP000005945"/>
    </source>
</evidence>
<protein>
    <submittedName>
        <fullName evidence="1">Uncharacterized protein</fullName>
    </submittedName>
</protein>
<gene>
    <name evidence="1" type="ORF">FAEPRAM212_01074</name>
</gene>
<sequence>MERSAELVGAKPLHLLTQTALPLKSPTGAFIAALRSANAKLKIIFPLNMASNDDDRRQRRKQGGVVGAAASKTQVPPKARCGCWVPQPGRSGSHFKSFCCPTRTPFANLNCIFFAFYGDFQQFYGNVKNFADFA</sequence>
<organism evidence="1 2">
    <name type="scientific">Faecalibacterium prausnitzii M21/2</name>
    <dbReference type="NCBI Taxonomy" id="411485"/>
    <lineage>
        <taxon>Bacteria</taxon>
        <taxon>Bacillati</taxon>
        <taxon>Bacillota</taxon>
        <taxon>Clostridia</taxon>
        <taxon>Eubacteriales</taxon>
        <taxon>Oscillospiraceae</taxon>
        <taxon>Faecalibacterium</taxon>
    </lineage>
</organism>
<accession>A8S9K1</accession>
<dbReference type="AlphaFoldDB" id="A8S9K1"/>
<dbReference type="Proteomes" id="UP000005945">
    <property type="component" value="Unassembled WGS sequence"/>
</dbReference>
<reference evidence="1 2" key="1">
    <citation type="submission" date="2007-09" db="EMBL/GenBank/DDBJ databases">
        <title>Draft genome sequence of Faecalibacterium prausnitzii M21/2.</title>
        <authorList>
            <person name="Sudarsanam P."/>
            <person name="Ley R."/>
            <person name="Guruge J."/>
            <person name="Turnbaugh P.J."/>
            <person name="Mahowald M."/>
            <person name="Liep D."/>
            <person name="Gordon J."/>
        </authorList>
    </citation>
    <scope>NUCLEOTIDE SEQUENCE [LARGE SCALE GENOMIC DNA]</scope>
    <source>
        <strain evidence="1 2">M21/2</strain>
    </source>
</reference>